<dbReference type="Proteomes" id="UP000515344">
    <property type="component" value="Chromosome"/>
</dbReference>
<gene>
    <name evidence="1" type="ORF">H4075_03805</name>
</gene>
<sequence length="63" mass="7362">MADKNSRLPLQPALKKAKVLQKVGTVSLHKNKFFPWFKSIKKVEIKQRKIWQIKIAAYLCNPL</sequence>
<organism evidence="1 2">
    <name type="scientific">Lacibacter sediminis</name>
    <dbReference type="NCBI Taxonomy" id="2760713"/>
    <lineage>
        <taxon>Bacteria</taxon>
        <taxon>Pseudomonadati</taxon>
        <taxon>Bacteroidota</taxon>
        <taxon>Chitinophagia</taxon>
        <taxon>Chitinophagales</taxon>
        <taxon>Chitinophagaceae</taxon>
        <taxon>Lacibacter</taxon>
    </lineage>
</organism>
<evidence type="ECO:0000313" key="2">
    <source>
        <dbReference type="Proteomes" id="UP000515344"/>
    </source>
</evidence>
<protein>
    <submittedName>
        <fullName evidence="1">Uncharacterized protein</fullName>
    </submittedName>
</protein>
<dbReference type="KEGG" id="lacs:H4075_03805"/>
<proteinExistence type="predicted"/>
<accession>A0A7G5XIN5</accession>
<dbReference type="EMBL" id="CP060007">
    <property type="protein sequence ID" value="QNA45338.1"/>
    <property type="molecule type" value="Genomic_DNA"/>
</dbReference>
<reference evidence="2" key="1">
    <citation type="submission" date="2020-08" db="EMBL/GenBank/DDBJ databases">
        <title>Lacibacter sp. S13-6-6 genome sequencing.</title>
        <authorList>
            <person name="Jin L."/>
        </authorList>
    </citation>
    <scope>NUCLEOTIDE SEQUENCE [LARGE SCALE GENOMIC DNA]</scope>
    <source>
        <strain evidence="2">S13-6-6</strain>
    </source>
</reference>
<keyword evidence="2" id="KW-1185">Reference proteome</keyword>
<name>A0A7G5XIN5_9BACT</name>
<dbReference type="RefSeq" id="WP_182804303.1">
    <property type="nucleotide sequence ID" value="NZ_CP060007.1"/>
</dbReference>
<dbReference type="AlphaFoldDB" id="A0A7G5XIN5"/>
<evidence type="ECO:0000313" key="1">
    <source>
        <dbReference type="EMBL" id="QNA45338.1"/>
    </source>
</evidence>